<dbReference type="RefSeq" id="WP_271715317.1">
    <property type="nucleotide sequence ID" value="NZ_AP024169.1"/>
</dbReference>
<keyword evidence="5 8" id="KW-0812">Transmembrane</keyword>
<dbReference type="AlphaFoldDB" id="A0A7R7EJU1"/>
<evidence type="ECO:0000256" key="7">
    <source>
        <dbReference type="ARBA" id="ARBA00023136"/>
    </source>
</evidence>
<evidence type="ECO:0000256" key="2">
    <source>
        <dbReference type="ARBA" id="ARBA00007069"/>
    </source>
</evidence>
<dbReference type="PANTHER" id="PTHR43470:SF3">
    <property type="entry name" value="PHOSPHATE TRANSPORT SYSTEM PERMEASE PROTEIN PSTA-RELATED"/>
    <property type="match status" value="1"/>
</dbReference>
<dbReference type="EMBL" id="AP024169">
    <property type="protein sequence ID" value="BCN30069.1"/>
    <property type="molecule type" value="Genomic_DNA"/>
</dbReference>
<evidence type="ECO:0000256" key="5">
    <source>
        <dbReference type="ARBA" id="ARBA00022692"/>
    </source>
</evidence>
<reference evidence="10 11" key="1">
    <citation type="submission" date="2020-11" db="EMBL/GenBank/DDBJ databases">
        <title>Draft genome sequencing of a Lachnospiraceae strain isolated from anoxic soil subjected to BSD treatment.</title>
        <authorList>
            <person name="Uek A."/>
            <person name="Tonouchi A."/>
        </authorList>
    </citation>
    <scope>NUCLEOTIDE SEQUENCE [LARGE SCALE GENOMIC DNA]</scope>
    <source>
        <strain evidence="10 11">TB5</strain>
    </source>
</reference>
<evidence type="ECO:0000259" key="9">
    <source>
        <dbReference type="PROSITE" id="PS50928"/>
    </source>
</evidence>
<dbReference type="PROSITE" id="PS50928">
    <property type="entry name" value="ABC_TM1"/>
    <property type="match status" value="1"/>
</dbReference>
<dbReference type="GO" id="GO:0005315">
    <property type="term" value="F:phosphate transmembrane transporter activity"/>
    <property type="evidence" value="ECO:0007669"/>
    <property type="project" value="InterPro"/>
</dbReference>
<organism evidence="10 11">
    <name type="scientific">Anaeromicropila herbilytica</name>
    <dbReference type="NCBI Taxonomy" id="2785025"/>
    <lineage>
        <taxon>Bacteria</taxon>
        <taxon>Bacillati</taxon>
        <taxon>Bacillota</taxon>
        <taxon>Clostridia</taxon>
        <taxon>Lachnospirales</taxon>
        <taxon>Lachnospiraceae</taxon>
        <taxon>Anaeromicropila</taxon>
    </lineage>
</organism>
<dbReference type="Gene3D" id="1.10.3720.10">
    <property type="entry name" value="MetI-like"/>
    <property type="match status" value="1"/>
</dbReference>
<sequence length="294" mass="31933">MDKNIYERKIRPGIIAARALIYSVTTIVIALVVIIIVYLIKKGLPYINWEFLSKAPSRLNETYGIAPMIINTLYIVFITLIISIPLGIGTALYLAEYARPGKIISIFRYSIEILAGIPSIVYGLFGLAFFVNTLKLGSSSGSMIAGSLTCALIVLPTMIRTTEEALLQVDSTYREAAFSLGASKFYIIRTILLPCALPGIVVAMILSIGRIVSESAALLYTAGVDYIMPTNAVKHVTESGASLTVQLYLYATEGSSPDWVPYAMAAILMILVFLINLTANIIASIFQKKVSAKS</sequence>
<feature type="domain" description="ABC transmembrane type-1" evidence="9">
    <location>
        <begin position="69"/>
        <end position="283"/>
    </location>
</feature>
<dbReference type="GO" id="GO:0005886">
    <property type="term" value="C:plasma membrane"/>
    <property type="evidence" value="ECO:0007669"/>
    <property type="project" value="UniProtKB-SubCell"/>
</dbReference>
<dbReference type="Pfam" id="PF00528">
    <property type="entry name" value="BPD_transp_1"/>
    <property type="match status" value="1"/>
</dbReference>
<keyword evidence="11" id="KW-1185">Reference proteome</keyword>
<dbReference type="InterPro" id="IPR035906">
    <property type="entry name" value="MetI-like_sf"/>
</dbReference>
<feature type="transmembrane region" description="Helical" evidence="8">
    <location>
        <begin position="20"/>
        <end position="40"/>
    </location>
</feature>
<comment type="similarity">
    <text evidence="2 8">Belongs to the binding-protein-dependent transport system permease family. CysTW subfamily.</text>
</comment>
<keyword evidence="3" id="KW-0813">Transport</keyword>
<evidence type="ECO:0000313" key="11">
    <source>
        <dbReference type="Proteomes" id="UP000595897"/>
    </source>
</evidence>
<dbReference type="CDD" id="cd06261">
    <property type="entry name" value="TM_PBP2"/>
    <property type="match status" value="1"/>
</dbReference>
<dbReference type="PANTHER" id="PTHR43470">
    <property type="entry name" value="PHOSPHATE TRANSPORT SYSTEM PERMEASE PROTEIN PSTA-RELATED"/>
    <property type="match status" value="1"/>
</dbReference>
<dbReference type="KEGG" id="ahb:bsdtb5_13640"/>
<keyword evidence="4 8" id="KW-1003">Cell membrane</keyword>
<name>A0A7R7EJU1_9FIRM</name>
<evidence type="ECO:0000256" key="8">
    <source>
        <dbReference type="RuleBase" id="RU363043"/>
    </source>
</evidence>
<feature type="transmembrane region" description="Helical" evidence="8">
    <location>
        <begin position="73"/>
        <end position="94"/>
    </location>
</feature>
<evidence type="ECO:0000313" key="10">
    <source>
        <dbReference type="EMBL" id="BCN30069.1"/>
    </source>
</evidence>
<accession>A0A7R7EJU1</accession>
<dbReference type="Proteomes" id="UP000595897">
    <property type="component" value="Chromosome"/>
</dbReference>
<keyword evidence="7 8" id="KW-0472">Membrane</keyword>
<evidence type="ECO:0000256" key="3">
    <source>
        <dbReference type="ARBA" id="ARBA00022448"/>
    </source>
</evidence>
<feature type="transmembrane region" description="Helical" evidence="8">
    <location>
        <begin position="259"/>
        <end position="286"/>
    </location>
</feature>
<keyword evidence="6 8" id="KW-1133">Transmembrane helix</keyword>
<evidence type="ECO:0000256" key="6">
    <source>
        <dbReference type="ARBA" id="ARBA00022989"/>
    </source>
</evidence>
<proteinExistence type="inferred from homology"/>
<dbReference type="NCBIfam" id="TIGR00974">
    <property type="entry name" value="3a0107s02c"/>
    <property type="match status" value="1"/>
</dbReference>
<feature type="transmembrane region" description="Helical" evidence="8">
    <location>
        <begin position="106"/>
        <end position="130"/>
    </location>
</feature>
<evidence type="ECO:0000256" key="1">
    <source>
        <dbReference type="ARBA" id="ARBA00004651"/>
    </source>
</evidence>
<dbReference type="SUPFAM" id="SSF161098">
    <property type="entry name" value="MetI-like"/>
    <property type="match status" value="1"/>
</dbReference>
<gene>
    <name evidence="10" type="primary">pstA_1</name>
    <name evidence="10" type="ORF">bsdtb5_13640</name>
</gene>
<comment type="subcellular location">
    <subcellularLocation>
        <location evidence="1 8">Cell membrane</location>
        <topology evidence="1 8">Multi-pass membrane protein</topology>
    </subcellularLocation>
</comment>
<dbReference type="InterPro" id="IPR005672">
    <property type="entry name" value="Phosphate_PstA"/>
</dbReference>
<feature type="transmembrane region" description="Helical" evidence="8">
    <location>
        <begin position="136"/>
        <end position="155"/>
    </location>
</feature>
<evidence type="ECO:0000256" key="4">
    <source>
        <dbReference type="ARBA" id="ARBA00022475"/>
    </source>
</evidence>
<feature type="transmembrane region" description="Helical" evidence="8">
    <location>
        <begin position="191"/>
        <end position="212"/>
    </location>
</feature>
<dbReference type="GO" id="GO:0035435">
    <property type="term" value="P:phosphate ion transmembrane transport"/>
    <property type="evidence" value="ECO:0007669"/>
    <property type="project" value="InterPro"/>
</dbReference>
<protein>
    <recommendedName>
        <fullName evidence="8">Phosphate transport system permease protein PstA</fullName>
    </recommendedName>
</protein>
<dbReference type="InterPro" id="IPR000515">
    <property type="entry name" value="MetI-like"/>
</dbReference>